<dbReference type="AlphaFoldDB" id="A0A0A8YG45"/>
<accession>A0A0A8YG45</accession>
<dbReference type="EMBL" id="GBRH01273144">
    <property type="protein sequence ID" value="JAD24751.1"/>
    <property type="molecule type" value="Transcribed_RNA"/>
</dbReference>
<protein>
    <submittedName>
        <fullName evidence="2">Uncharacterized protein</fullName>
    </submittedName>
</protein>
<organism evidence="2">
    <name type="scientific">Arundo donax</name>
    <name type="common">Giant reed</name>
    <name type="synonym">Donax arundinaceus</name>
    <dbReference type="NCBI Taxonomy" id="35708"/>
    <lineage>
        <taxon>Eukaryota</taxon>
        <taxon>Viridiplantae</taxon>
        <taxon>Streptophyta</taxon>
        <taxon>Embryophyta</taxon>
        <taxon>Tracheophyta</taxon>
        <taxon>Spermatophyta</taxon>
        <taxon>Magnoliopsida</taxon>
        <taxon>Liliopsida</taxon>
        <taxon>Poales</taxon>
        <taxon>Poaceae</taxon>
        <taxon>PACMAD clade</taxon>
        <taxon>Arundinoideae</taxon>
        <taxon>Arundineae</taxon>
        <taxon>Arundo</taxon>
    </lineage>
</organism>
<proteinExistence type="predicted"/>
<evidence type="ECO:0000256" key="1">
    <source>
        <dbReference type="SAM" id="MobiDB-lite"/>
    </source>
</evidence>
<feature type="region of interest" description="Disordered" evidence="1">
    <location>
        <begin position="1"/>
        <end position="22"/>
    </location>
</feature>
<reference evidence="2" key="2">
    <citation type="journal article" date="2015" name="Data Brief">
        <title>Shoot transcriptome of the giant reed, Arundo donax.</title>
        <authorList>
            <person name="Barrero R.A."/>
            <person name="Guerrero F.D."/>
            <person name="Moolhuijzen P."/>
            <person name="Goolsby J.A."/>
            <person name="Tidwell J."/>
            <person name="Bellgard S.E."/>
            <person name="Bellgard M.I."/>
        </authorList>
    </citation>
    <scope>NUCLEOTIDE SEQUENCE</scope>
    <source>
        <tissue evidence="2">Shoot tissue taken approximately 20 cm above the soil surface</tissue>
    </source>
</reference>
<name>A0A0A8YG45_ARUDO</name>
<sequence>MKALRVQCSESESSGFDLGSPT</sequence>
<reference evidence="2" key="1">
    <citation type="submission" date="2014-09" db="EMBL/GenBank/DDBJ databases">
        <authorList>
            <person name="Magalhaes I.L.F."/>
            <person name="Oliveira U."/>
            <person name="Santos F.R."/>
            <person name="Vidigal T.H.D.A."/>
            <person name="Brescovit A.D."/>
            <person name="Santos A.J."/>
        </authorList>
    </citation>
    <scope>NUCLEOTIDE SEQUENCE</scope>
    <source>
        <tissue evidence="2">Shoot tissue taken approximately 20 cm above the soil surface</tissue>
    </source>
</reference>
<evidence type="ECO:0000313" key="2">
    <source>
        <dbReference type="EMBL" id="JAD24751.1"/>
    </source>
</evidence>